<dbReference type="InterPro" id="IPR032675">
    <property type="entry name" value="LRR_dom_sf"/>
</dbReference>
<evidence type="ECO:0000256" key="1">
    <source>
        <dbReference type="SAM" id="MobiDB-lite"/>
    </source>
</evidence>
<dbReference type="STRING" id="282301.A0A267GTT8"/>
<dbReference type="EMBL" id="NIVC01000151">
    <property type="protein sequence ID" value="PAA89440.1"/>
    <property type="molecule type" value="Genomic_DNA"/>
</dbReference>
<comment type="caution">
    <text evidence="2">The sequence shown here is derived from an EMBL/GenBank/DDBJ whole genome shotgun (WGS) entry which is preliminary data.</text>
</comment>
<gene>
    <name evidence="2" type="ORF">BOX15_Mlig006051g1</name>
</gene>
<proteinExistence type="predicted"/>
<dbReference type="Gene3D" id="3.80.10.10">
    <property type="entry name" value="Ribonuclease Inhibitor"/>
    <property type="match status" value="1"/>
</dbReference>
<reference evidence="2 3" key="1">
    <citation type="submission" date="2017-06" db="EMBL/GenBank/DDBJ databases">
        <title>A platform for efficient transgenesis in Macrostomum lignano, a flatworm model organism for stem cell research.</title>
        <authorList>
            <person name="Berezikov E."/>
        </authorList>
    </citation>
    <scope>NUCLEOTIDE SEQUENCE [LARGE SCALE GENOMIC DNA]</scope>
    <source>
        <strain evidence="2">DV1</strain>
        <tissue evidence="2">Whole organism</tissue>
    </source>
</reference>
<dbReference type="OrthoDB" id="272149at2759"/>
<evidence type="ECO:0000313" key="3">
    <source>
        <dbReference type="Proteomes" id="UP000215902"/>
    </source>
</evidence>
<sequence>QLSPMSFCWQDLSQLPPDADAAVTILDISHNHFRSLDSLAPLKQLKVLIADDNELDSQLRLPDLPHLETLSLNKNKISDLEQLCSELGRRAPRLEFLSLMGNPAAPDAIFQHISRLADAAAAADDADDFVDSATPDFDEDDFARYRLLVAHLLPSLRYLDSSPVTDRERLEARQRGRYLLKVRLAESDGPAGGEDGARQPYSPLPSLAAAQPDSVDKAAFGKSRYIYYGKHSEGNRFIRNNDL</sequence>
<dbReference type="PANTHER" id="PTHR46282:SF2">
    <property type="entry name" value="LEUCINE-RICH MELANOCYTE DIFFERENTIATION-ASSOCIATED PROTEIN"/>
    <property type="match status" value="1"/>
</dbReference>
<feature type="region of interest" description="Disordered" evidence="1">
    <location>
        <begin position="187"/>
        <end position="210"/>
    </location>
</feature>
<evidence type="ECO:0000313" key="2">
    <source>
        <dbReference type="EMBL" id="PAA89440.1"/>
    </source>
</evidence>
<protein>
    <submittedName>
        <fullName evidence="2">Uncharacterized protein</fullName>
    </submittedName>
</protein>
<feature type="non-terminal residue" evidence="2">
    <location>
        <position position="1"/>
    </location>
</feature>
<dbReference type="AlphaFoldDB" id="A0A267GTT8"/>
<dbReference type="PANTHER" id="PTHR46282">
    <property type="entry name" value="LEUCINE-RICH MELANOCYTE DIFFERENTIATION-ASSOCIATED PROTEIN"/>
    <property type="match status" value="1"/>
</dbReference>
<organism evidence="2 3">
    <name type="scientific">Macrostomum lignano</name>
    <dbReference type="NCBI Taxonomy" id="282301"/>
    <lineage>
        <taxon>Eukaryota</taxon>
        <taxon>Metazoa</taxon>
        <taxon>Spiralia</taxon>
        <taxon>Lophotrochozoa</taxon>
        <taxon>Platyhelminthes</taxon>
        <taxon>Rhabditophora</taxon>
        <taxon>Macrostomorpha</taxon>
        <taxon>Macrostomida</taxon>
        <taxon>Macrostomidae</taxon>
        <taxon>Macrostomum</taxon>
    </lineage>
</organism>
<dbReference type="InterPro" id="IPR043313">
    <property type="entry name" value="LRMDA"/>
</dbReference>
<name>A0A267GTT8_9PLAT</name>
<dbReference type="PROSITE" id="PS51450">
    <property type="entry name" value="LRR"/>
    <property type="match status" value="2"/>
</dbReference>
<dbReference type="SUPFAM" id="SSF52058">
    <property type="entry name" value="L domain-like"/>
    <property type="match status" value="1"/>
</dbReference>
<accession>A0A267GTT8</accession>
<dbReference type="Proteomes" id="UP000215902">
    <property type="component" value="Unassembled WGS sequence"/>
</dbReference>
<keyword evidence="3" id="KW-1185">Reference proteome</keyword>
<dbReference type="InterPro" id="IPR001611">
    <property type="entry name" value="Leu-rich_rpt"/>
</dbReference>